<dbReference type="CDD" id="cd02883">
    <property type="entry name" value="NUDIX_Hydrolase"/>
    <property type="match status" value="1"/>
</dbReference>
<dbReference type="InterPro" id="IPR015797">
    <property type="entry name" value="NUDIX_hydrolase-like_dom_sf"/>
</dbReference>
<evidence type="ECO:0000313" key="5">
    <source>
        <dbReference type="EMBL" id="MUK87959.1"/>
    </source>
</evidence>
<dbReference type="InterPro" id="IPR000086">
    <property type="entry name" value="NUDIX_hydrolase_dom"/>
</dbReference>
<dbReference type="Proteomes" id="UP000469125">
    <property type="component" value="Unassembled WGS sequence"/>
</dbReference>
<evidence type="ECO:0000259" key="4">
    <source>
        <dbReference type="PROSITE" id="PS51462"/>
    </source>
</evidence>
<reference evidence="5 6" key="1">
    <citation type="submission" date="2019-11" db="EMBL/GenBank/DDBJ databases">
        <authorList>
            <person name="Li X."/>
        </authorList>
    </citation>
    <scope>NUCLEOTIDE SEQUENCE [LARGE SCALE GENOMIC DNA]</scope>
    <source>
        <strain evidence="5 6">L9</strain>
    </source>
</reference>
<dbReference type="PROSITE" id="PS51462">
    <property type="entry name" value="NUDIX"/>
    <property type="match status" value="1"/>
</dbReference>
<keyword evidence="2 3" id="KW-0378">Hydrolase</keyword>
<accession>A0A6N8FJM7</accession>
<dbReference type="RefSeq" id="WP_155667946.1">
    <property type="nucleotide sequence ID" value="NZ_WOCA01000003.1"/>
</dbReference>
<dbReference type="InterPro" id="IPR020084">
    <property type="entry name" value="NUDIX_hydrolase_CS"/>
</dbReference>
<comment type="cofactor">
    <cofactor evidence="1">
        <name>Mg(2+)</name>
        <dbReference type="ChEBI" id="CHEBI:18420"/>
    </cofactor>
</comment>
<name>A0A6N8FJM7_9BACI</name>
<comment type="caution">
    <text evidence="5">The sequence shown here is derived from an EMBL/GenBank/DDBJ whole genome shotgun (WGS) entry which is preliminary data.</text>
</comment>
<dbReference type="AlphaFoldDB" id="A0A6N8FJM7"/>
<organism evidence="5 6">
    <name type="scientific">Ornithinibacillus caprae</name>
    <dbReference type="NCBI Taxonomy" id="2678566"/>
    <lineage>
        <taxon>Bacteria</taxon>
        <taxon>Bacillati</taxon>
        <taxon>Bacillota</taxon>
        <taxon>Bacilli</taxon>
        <taxon>Bacillales</taxon>
        <taxon>Bacillaceae</taxon>
        <taxon>Ornithinibacillus</taxon>
    </lineage>
</organism>
<proteinExistence type="inferred from homology"/>
<dbReference type="InterPro" id="IPR020476">
    <property type="entry name" value="Nudix_hydrolase"/>
</dbReference>
<protein>
    <submittedName>
        <fullName evidence="5">NUDIX domain-containing protein</fullName>
    </submittedName>
</protein>
<feature type="domain" description="Nudix hydrolase" evidence="4">
    <location>
        <begin position="3"/>
        <end position="127"/>
    </location>
</feature>
<evidence type="ECO:0000256" key="3">
    <source>
        <dbReference type="RuleBase" id="RU003476"/>
    </source>
</evidence>
<dbReference type="SUPFAM" id="SSF55811">
    <property type="entry name" value="Nudix"/>
    <property type="match status" value="1"/>
</dbReference>
<dbReference type="PANTHER" id="PTHR43046:SF2">
    <property type="entry name" value="8-OXO-DGTP DIPHOSPHATASE-RELATED"/>
    <property type="match status" value="1"/>
</dbReference>
<dbReference type="PANTHER" id="PTHR43046">
    <property type="entry name" value="GDP-MANNOSE MANNOSYL HYDROLASE"/>
    <property type="match status" value="1"/>
</dbReference>
<dbReference type="PRINTS" id="PR00502">
    <property type="entry name" value="NUDIXFAMILY"/>
</dbReference>
<comment type="similarity">
    <text evidence="3">Belongs to the Nudix hydrolase family.</text>
</comment>
<gene>
    <name evidence="5" type="ORF">GMD78_06050</name>
</gene>
<evidence type="ECO:0000313" key="6">
    <source>
        <dbReference type="Proteomes" id="UP000469125"/>
    </source>
</evidence>
<sequence>MKEWYGSAAICVSEDKKLLMVRGAGSDVWAVPSGGIEKGETPEECCVREVKEETGYDVEVIKSLFVKETEIKGINVKTYYFEVKKIGTSAGIKDPDNIIVEVDWKSHSELQRVKHVYTEDKSLLLRVLG</sequence>
<dbReference type="GO" id="GO:0016787">
    <property type="term" value="F:hydrolase activity"/>
    <property type="evidence" value="ECO:0007669"/>
    <property type="project" value="UniProtKB-KW"/>
</dbReference>
<dbReference type="Pfam" id="PF00293">
    <property type="entry name" value="NUDIX"/>
    <property type="match status" value="1"/>
</dbReference>
<evidence type="ECO:0000256" key="2">
    <source>
        <dbReference type="ARBA" id="ARBA00022801"/>
    </source>
</evidence>
<dbReference type="Gene3D" id="3.90.79.10">
    <property type="entry name" value="Nucleoside Triphosphate Pyrophosphohydrolase"/>
    <property type="match status" value="1"/>
</dbReference>
<evidence type="ECO:0000256" key="1">
    <source>
        <dbReference type="ARBA" id="ARBA00001946"/>
    </source>
</evidence>
<keyword evidence="6" id="KW-1185">Reference proteome</keyword>
<dbReference type="EMBL" id="WOCA01000003">
    <property type="protein sequence ID" value="MUK87959.1"/>
    <property type="molecule type" value="Genomic_DNA"/>
</dbReference>
<dbReference type="PROSITE" id="PS00893">
    <property type="entry name" value="NUDIX_BOX"/>
    <property type="match status" value="1"/>
</dbReference>